<dbReference type="RefSeq" id="WP_173141182.1">
    <property type="nucleotide sequence ID" value="NZ_CBCSGW010000041.1"/>
</dbReference>
<gene>
    <name evidence="2" type="ORF">GC106_74490</name>
</gene>
<keyword evidence="3" id="KW-1185">Reference proteome</keyword>
<evidence type="ECO:0000313" key="3">
    <source>
        <dbReference type="Proteomes" id="UP000763557"/>
    </source>
</evidence>
<dbReference type="PANTHER" id="PTHR42957">
    <property type="entry name" value="HELICASE MJ1565-RELATED"/>
    <property type="match status" value="1"/>
</dbReference>
<dbReference type="InterPro" id="IPR003593">
    <property type="entry name" value="AAA+_ATPase"/>
</dbReference>
<dbReference type="InterPro" id="IPR027417">
    <property type="entry name" value="P-loop_NTPase"/>
</dbReference>
<organism evidence="2 3">
    <name type="scientific">Kibdelosporangium persicum</name>
    <dbReference type="NCBI Taxonomy" id="2698649"/>
    <lineage>
        <taxon>Bacteria</taxon>
        <taxon>Bacillati</taxon>
        <taxon>Actinomycetota</taxon>
        <taxon>Actinomycetes</taxon>
        <taxon>Pseudonocardiales</taxon>
        <taxon>Pseudonocardiaceae</taxon>
        <taxon>Kibdelosporangium</taxon>
    </lineage>
</organism>
<dbReference type="Pfam" id="PF01935">
    <property type="entry name" value="DUF87"/>
    <property type="match status" value="1"/>
</dbReference>
<feature type="domain" description="AAA+ ATPase" evidence="1">
    <location>
        <begin position="56"/>
        <end position="324"/>
    </location>
</feature>
<accession>A0ABX2FGD5</accession>
<dbReference type="InterPro" id="IPR008571">
    <property type="entry name" value="HerA-like"/>
</dbReference>
<dbReference type="SMART" id="SM00382">
    <property type="entry name" value="AAA"/>
    <property type="match status" value="2"/>
</dbReference>
<keyword evidence="2" id="KW-0067">ATP-binding</keyword>
<proteinExistence type="predicted"/>
<name>A0ABX2FGD5_9PSEU</name>
<protein>
    <submittedName>
        <fullName evidence="2">DNA helicase HerA</fullName>
    </submittedName>
</protein>
<dbReference type="CDD" id="cd01127">
    <property type="entry name" value="TrwB_TraG_TraD_VirD4"/>
    <property type="match status" value="1"/>
</dbReference>
<reference evidence="2 3" key="1">
    <citation type="submission" date="2020-01" db="EMBL/GenBank/DDBJ databases">
        <title>Kibdelosporangium persica a novel Actinomycetes from a hot desert in Iran.</title>
        <authorList>
            <person name="Safaei N."/>
            <person name="Zaburannyi N."/>
            <person name="Mueller R."/>
            <person name="Wink J."/>
        </authorList>
    </citation>
    <scope>NUCLEOTIDE SEQUENCE [LARGE SCALE GENOMIC DNA]</scope>
    <source>
        <strain evidence="2 3">4NS15</strain>
    </source>
</reference>
<dbReference type="Proteomes" id="UP000763557">
    <property type="component" value="Unassembled WGS sequence"/>
</dbReference>
<dbReference type="GO" id="GO:0004386">
    <property type="term" value="F:helicase activity"/>
    <property type="evidence" value="ECO:0007669"/>
    <property type="project" value="UniProtKB-KW"/>
</dbReference>
<sequence length="1051" mass="114737">MDDLERRLLESLRINWAPTPEDVWAPPAAHVDGLHDRTLRTVMDAFADAEASDGSSPLGVAVTGQHGSGKTHMLSVIRVEVQRRGGYFFLVSLLHGKDFWQNITHALRTGLYRPGPDGERQLAVVLRRLADCLDLPDEIREQVTGQRMPTRQGLFQLAAALDDHDMLWGHECRNTVKAMALLVAPDPMAREIGESYLMSGSETQPGERAEWGIQPDTRPAQQMVGEISRLLSLTGPSLLAVDQIDTLMAQSTQATDLGVVSPVSQPDDHLLEGLGVGLMDLRQTTHRTVTVVACQPHVWQRIGSHTNITVKERFRQESRLNNVPSVAVGQALVETRFRSLFAEADFDPEYPSWPVRPSAFAAAPHFTPRELFKRIDDHVRSCLDTGVFRELTNLLEESPPPAERVCAPAPALNTVAAAYADLLANADPTAAVQQRTEDERMPALLAAGLRSYMYEQGKYRDRYSLDPPPGDNPSLHARLRYMVDEQTGDQMHWSFRAISSSNHLNAQNRIERLQINAGLDPDVPKRRAYLLRTGGWSMGTPKTKRMLANFKSAGGVLIDPVSAEDLRVFAALERMWEKPGADLWVWLEQHKPASQTTLFRQVFGEPDLSTQQQPEPVVPEPSQQAVWPDMDPDSVAPPTDTGSTIPLGTSVDTGRPLMVGLESLRKHTAIFAGSGSGKTVLIRRLVEECALRGVSSIVLDPNNDLARLGDAWPQAPDGWQDEDAARSVEYRDGTDVVIWTPRREAGRPLTFQPLPDLSAVVGDPDEFSLALDTAVAALAPRARADGSTAKAERARAVLREALAWFARKGGTRLHAFLNLLADLPDDITTLSKAHDMAADMAQTLMAARINDPLFGGTGEPLDPGVLLTPPPGKHARVSVISLIGLPTDQQRQNFVNQLQMALFAWIKQNPAGDRPLGGLLVMDEAQTLAPSGMMTASTASTLALASQARKYGLGLVFATQAPKGIHNRIVGNAATQYFGFINSPVQVAAAREMAAAKGSAVLDISRLNAGEFYVVAEGRPFQKVIVPMCLSHHPSSALTSEEVLSRARATG</sequence>
<dbReference type="PANTHER" id="PTHR42957:SF2">
    <property type="entry name" value="HELICASE HERA CENTRAL DOMAIN-CONTAINING PROTEIN"/>
    <property type="match status" value="1"/>
</dbReference>
<evidence type="ECO:0000313" key="2">
    <source>
        <dbReference type="EMBL" id="NRN70184.1"/>
    </source>
</evidence>
<dbReference type="EMBL" id="JAAATY010000035">
    <property type="protein sequence ID" value="NRN70184.1"/>
    <property type="molecule type" value="Genomic_DNA"/>
</dbReference>
<comment type="caution">
    <text evidence="2">The sequence shown here is derived from an EMBL/GenBank/DDBJ whole genome shotgun (WGS) entry which is preliminary data.</text>
</comment>
<evidence type="ECO:0000259" key="1">
    <source>
        <dbReference type="SMART" id="SM00382"/>
    </source>
</evidence>
<dbReference type="Gene3D" id="3.40.50.300">
    <property type="entry name" value="P-loop containing nucleotide triphosphate hydrolases"/>
    <property type="match status" value="2"/>
</dbReference>
<dbReference type="InterPro" id="IPR002789">
    <property type="entry name" value="HerA_central"/>
</dbReference>
<keyword evidence="2" id="KW-0378">Hydrolase</keyword>
<keyword evidence="2" id="KW-0347">Helicase</keyword>
<keyword evidence="2" id="KW-0547">Nucleotide-binding</keyword>
<dbReference type="SUPFAM" id="SSF52540">
    <property type="entry name" value="P-loop containing nucleoside triphosphate hydrolases"/>
    <property type="match status" value="2"/>
</dbReference>
<feature type="domain" description="AAA+ ATPase" evidence="1">
    <location>
        <begin position="664"/>
        <end position="984"/>
    </location>
</feature>